<dbReference type="EC" id="2.7.11.-" evidence="10"/>
<dbReference type="GO" id="GO:0005524">
    <property type="term" value="F:ATP binding"/>
    <property type="evidence" value="ECO:0007669"/>
    <property type="project" value="UniProtKB-UniRule"/>
</dbReference>
<dbReference type="GO" id="GO:0010906">
    <property type="term" value="P:regulation of glucose metabolic process"/>
    <property type="evidence" value="ECO:0007669"/>
    <property type="project" value="TreeGrafter"/>
</dbReference>
<evidence type="ECO:0000256" key="2">
    <source>
        <dbReference type="ARBA" id="ARBA00006155"/>
    </source>
</evidence>
<comment type="caution">
    <text evidence="12">The sequence shown here is derived from an EMBL/GenBank/DDBJ whole genome shotgun (WGS) entry which is preliminary data.</text>
</comment>
<feature type="domain" description="Histidine kinase" evidence="11">
    <location>
        <begin position="277"/>
        <end position="410"/>
    </location>
</feature>
<dbReference type="GO" id="GO:0004740">
    <property type="term" value="F:pyruvate dehydrogenase (acetyl-transferring) kinase activity"/>
    <property type="evidence" value="ECO:0007669"/>
    <property type="project" value="TreeGrafter"/>
</dbReference>
<evidence type="ECO:0000256" key="3">
    <source>
        <dbReference type="ARBA" id="ARBA00022553"/>
    </source>
</evidence>
<keyword evidence="3" id="KW-0597">Phosphoprotein</keyword>
<evidence type="ECO:0000313" key="13">
    <source>
        <dbReference type="Proteomes" id="UP000288716"/>
    </source>
</evidence>
<organism evidence="12 13">
    <name type="scientific">Leptotrombidium deliense</name>
    <dbReference type="NCBI Taxonomy" id="299467"/>
    <lineage>
        <taxon>Eukaryota</taxon>
        <taxon>Metazoa</taxon>
        <taxon>Ecdysozoa</taxon>
        <taxon>Arthropoda</taxon>
        <taxon>Chelicerata</taxon>
        <taxon>Arachnida</taxon>
        <taxon>Acari</taxon>
        <taxon>Acariformes</taxon>
        <taxon>Trombidiformes</taxon>
        <taxon>Prostigmata</taxon>
        <taxon>Anystina</taxon>
        <taxon>Parasitengona</taxon>
        <taxon>Trombiculoidea</taxon>
        <taxon>Trombiculidae</taxon>
        <taxon>Leptotrombidium</taxon>
    </lineage>
</organism>
<dbReference type="SUPFAM" id="SSF69012">
    <property type="entry name" value="alpha-ketoacid dehydrogenase kinase, N-terminal domain"/>
    <property type="match status" value="1"/>
</dbReference>
<dbReference type="PANTHER" id="PTHR11947">
    <property type="entry name" value="PYRUVATE DEHYDROGENASE KINASE"/>
    <property type="match status" value="1"/>
</dbReference>
<dbReference type="InterPro" id="IPR018955">
    <property type="entry name" value="BCDHK/PDK_N"/>
</dbReference>
<evidence type="ECO:0000313" key="12">
    <source>
        <dbReference type="EMBL" id="RWS25856.1"/>
    </source>
</evidence>
<dbReference type="PROSITE" id="PS50109">
    <property type="entry name" value="HIS_KIN"/>
    <property type="match status" value="1"/>
</dbReference>
<dbReference type="VEuPathDB" id="VectorBase:LDEU006185"/>
<keyword evidence="4 10" id="KW-0808">Transferase</keyword>
<keyword evidence="8" id="KW-0809">Transit peptide</keyword>
<keyword evidence="9 10" id="KW-0496">Mitochondrion</keyword>
<name>A0A443SEB3_9ACAR</name>
<dbReference type="STRING" id="299467.A0A443SEB3"/>
<keyword evidence="6 10" id="KW-0418">Kinase</keyword>
<dbReference type="InterPro" id="IPR036890">
    <property type="entry name" value="HATPase_C_sf"/>
</dbReference>
<evidence type="ECO:0000256" key="9">
    <source>
        <dbReference type="ARBA" id="ARBA00023128"/>
    </source>
</evidence>
<dbReference type="Gene3D" id="1.20.140.20">
    <property type="entry name" value="Alpha-ketoacid/pyruvate dehydrogenase kinase, N-terminal domain"/>
    <property type="match status" value="1"/>
</dbReference>
<dbReference type="SUPFAM" id="SSF55874">
    <property type="entry name" value="ATPase domain of HSP90 chaperone/DNA topoisomerase II/histidine kinase"/>
    <property type="match status" value="1"/>
</dbReference>
<keyword evidence="7 10" id="KW-0067">ATP-binding</keyword>
<proteinExistence type="inferred from homology"/>
<dbReference type="InterPro" id="IPR004358">
    <property type="entry name" value="Sig_transdc_His_kin-like_C"/>
</dbReference>
<dbReference type="Proteomes" id="UP000288716">
    <property type="component" value="Unassembled WGS sequence"/>
</dbReference>
<accession>A0A443SEB3</accession>
<dbReference type="GO" id="GO:0005759">
    <property type="term" value="C:mitochondrial matrix"/>
    <property type="evidence" value="ECO:0007669"/>
    <property type="project" value="UniProtKB-SubCell"/>
</dbReference>
<protein>
    <recommendedName>
        <fullName evidence="10">Protein-serine/threonine kinase</fullName>
        <ecNumber evidence="10">2.7.11.-</ecNumber>
    </recommendedName>
</protein>
<sequence>MNFSSRMSRKLRPTIKVSSVNESLSKSNVKYIQLNTYSSTTVKPVSITNDKNPKAKNTQWFYNQSAIDIAAAKPSVRLTPATLLYAGKSADGSHLLRSAQYLHKELPVRIAHRIAGFRSLPFIVGCNPTILAVHELYIKAYYTACESCAITDLDSEQKYAKMLHQLLNDHKDVVTQLAEGFRECRKHILNEDMVRSFLDRTLTSRLGMRILAEHHIALHDERPNYVGVINVGMKPKDLIEKWCQFVKNLSELKYGKSPQFKLNGHINASFPYIETPLDYILPELLKNAVRATVEAHFDSPSLPPITITVANNDVDFIIRVSDRGGGIPHHMINLVTQYHYSSKNMNVDQRVEGGLLGSMIDESNNASSMHGFGFGLPTSRAYAEYLGGSLTLQSIQGIGTDVYLRLKHIDGKHESFRI</sequence>
<evidence type="ECO:0000256" key="8">
    <source>
        <dbReference type="ARBA" id="ARBA00022946"/>
    </source>
</evidence>
<gene>
    <name evidence="12" type="ORF">B4U80_00258</name>
</gene>
<dbReference type="Gene3D" id="3.30.565.10">
    <property type="entry name" value="Histidine kinase-like ATPase, C-terminal domain"/>
    <property type="match status" value="1"/>
</dbReference>
<dbReference type="AlphaFoldDB" id="A0A443SEB3"/>
<dbReference type="OrthoDB" id="3264224at2759"/>
<dbReference type="EMBL" id="NCKV01003318">
    <property type="protein sequence ID" value="RWS25856.1"/>
    <property type="molecule type" value="Genomic_DNA"/>
</dbReference>
<keyword evidence="5 10" id="KW-0547">Nucleotide-binding</keyword>
<comment type="subcellular location">
    <subcellularLocation>
        <location evidence="1 10">Mitochondrion matrix</location>
    </subcellularLocation>
</comment>
<keyword evidence="13" id="KW-1185">Reference proteome</keyword>
<dbReference type="InterPro" id="IPR036784">
    <property type="entry name" value="AK/P_DHK_N_sf"/>
</dbReference>
<evidence type="ECO:0000256" key="4">
    <source>
        <dbReference type="ARBA" id="ARBA00022679"/>
    </source>
</evidence>
<dbReference type="Pfam" id="PF02518">
    <property type="entry name" value="HATPase_c"/>
    <property type="match status" value="1"/>
</dbReference>
<evidence type="ECO:0000256" key="6">
    <source>
        <dbReference type="ARBA" id="ARBA00022777"/>
    </source>
</evidence>
<evidence type="ECO:0000256" key="10">
    <source>
        <dbReference type="RuleBase" id="RU366032"/>
    </source>
</evidence>
<dbReference type="InterPro" id="IPR039028">
    <property type="entry name" value="BCKD/PDK"/>
</dbReference>
<dbReference type="InterPro" id="IPR003594">
    <property type="entry name" value="HATPase_dom"/>
</dbReference>
<dbReference type="Pfam" id="PF10436">
    <property type="entry name" value="BCDHK_Adom3"/>
    <property type="match status" value="1"/>
</dbReference>
<dbReference type="PRINTS" id="PR00344">
    <property type="entry name" value="BCTRLSENSOR"/>
</dbReference>
<dbReference type="PANTHER" id="PTHR11947:SF20">
    <property type="entry name" value="[3-METHYL-2-OXOBUTANOATE DEHYDROGENASE [LIPOAMIDE]] KINASE, MITOCHONDRIAL"/>
    <property type="match status" value="1"/>
</dbReference>
<dbReference type="CDD" id="cd16929">
    <property type="entry name" value="HATPase_PDK-like"/>
    <property type="match status" value="1"/>
</dbReference>
<comment type="similarity">
    <text evidence="2 10">Belongs to the PDK/BCKDK protein kinase family.</text>
</comment>
<reference evidence="12 13" key="1">
    <citation type="journal article" date="2018" name="Gigascience">
        <title>Genomes of trombidid mites reveal novel predicted allergens and laterally-transferred genes associated with secondary metabolism.</title>
        <authorList>
            <person name="Dong X."/>
            <person name="Chaisiri K."/>
            <person name="Xia D."/>
            <person name="Armstrong S.D."/>
            <person name="Fang Y."/>
            <person name="Donnelly M.J."/>
            <person name="Kadowaki T."/>
            <person name="McGarry J.W."/>
            <person name="Darby A.C."/>
            <person name="Makepeace B.L."/>
        </authorList>
    </citation>
    <scope>NUCLEOTIDE SEQUENCE [LARGE SCALE GENOMIC DNA]</scope>
    <source>
        <strain evidence="12">UoL-UT</strain>
    </source>
</reference>
<dbReference type="SMART" id="SM00387">
    <property type="entry name" value="HATPase_c"/>
    <property type="match status" value="1"/>
</dbReference>
<evidence type="ECO:0000259" key="11">
    <source>
        <dbReference type="PROSITE" id="PS50109"/>
    </source>
</evidence>
<evidence type="ECO:0000256" key="7">
    <source>
        <dbReference type="ARBA" id="ARBA00022840"/>
    </source>
</evidence>
<evidence type="ECO:0000256" key="1">
    <source>
        <dbReference type="ARBA" id="ARBA00004305"/>
    </source>
</evidence>
<dbReference type="InterPro" id="IPR005467">
    <property type="entry name" value="His_kinase_dom"/>
</dbReference>
<evidence type="ECO:0000256" key="5">
    <source>
        <dbReference type="ARBA" id="ARBA00022741"/>
    </source>
</evidence>